<feature type="domain" description="Nitrile hydratase alpha/Thiocyanate hydrolase gamma" evidence="2">
    <location>
        <begin position="19"/>
        <end position="78"/>
    </location>
</feature>
<dbReference type="RefSeq" id="WP_316413859.1">
    <property type="nucleotide sequence ID" value="NZ_AP027080.1"/>
</dbReference>
<dbReference type="GO" id="GO:0046914">
    <property type="term" value="F:transition metal ion binding"/>
    <property type="evidence" value="ECO:0007669"/>
    <property type="project" value="InterPro"/>
</dbReference>
<reference evidence="4" key="1">
    <citation type="journal article" date="2023" name="Int. J. Syst. Evol. Microbiol.">
        <title>Mesoterricola silvestris gen. nov., sp. nov., Mesoterricola sediminis sp. nov., Geothrix oryzae sp. nov., Geothrix edaphica sp. nov., Geothrix rubra sp. nov., and Geothrix limicola sp. nov., six novel members of Acidobacteriota isolated from soils.</title>
        <authorList>
            <person name="Itoh H."/>
            <person name="Sugisawa Y."/>
            <person name="Mise K."/>
            <person name="Xu Z."/>
            <person name="Kuniyasu M."/>
            <person name="Ushijima N."/>
            <person name="Kawano K."/>
            <person name="Kobayashi E."/>
            <person name="Shiratori Y."/>
            <person name="Masuda Y."/>
            <person name="Senoo K."/>
        </authorList>
    </citation>
    <scope>NUCLEOTIDE SEQUENCE [LARGE SCALE GENOMIC DNA]</scope>
    <source>
        <strain evidence="4">W79</strain>
    </source>
</reference>
<keyword evidence="1" id="KW-0479">Metal-binding</keyword>
<evidence type="ECO:0000259" key="2">
    <source>
        <dbReference type="Pfam" id="PF02979"/>
    </source>
</evidence>
<dbReference type="GO" id="GO:0003824">
    <property type="term" value="F:catalytic activity"/>
    <property type="evidence" value="ECO:0007669"/>
    <property type="project" value="InterPro"/>
</dbReference>
<protein>
    <recommendedName>
        <fullName evidence="2">Nitrile hydratase alpha/Thiocyanate hydrolase gamma domain-containing protein</fullName>
    </recommendedName>
</protein>
<sequence>MNDKTKDLLAALIHKADQDPVFRTTLLADPRKVLEDMTGKPIPEGISVEVHEASPVHVHIVLPSRQGEEGALSESELEVMGAAVTWTFADCRHH</sequence>
<dbReference type="Gene3D" id="3.90.330.10">
    <property type="entry name" value="Nitrile hydratase alpha /Thiocyanate hydrolase gamma"/>
    <property type="match status" value="1"/>
</dbReference>
<name>A0AA48GGV5_9BACT</name>
<evidence type="ECO:0000256" key="1">
    <source>
        <dbReference type="ARBA" id="ARBA00022723"/>
    </source>
</evidence>
<dbReference type="Proteomes" id="UP001238179">
    <property type="component" value="Chromosome"/>
</dbReference>
<evidence type="ECO:0000313" key="4">
    <source>
        <dbReference type="Proteomes" id="UP001238179"/>
    </source>
</evidence>
<dbReference type="AlphaFoldDB" id="A0AA48GGV5"/>
<dbReference type="SUPFAM" id="SSF56209">
    <property type="entry name" value="Nitrile hydratase alpha chain"/>
    <property type="match status" value="1"/>
</dbReference>
<accession>A0AA48GGV5</accession>
<dbReference type="KEGG" id="msil:METEAL_01360"/>
<dbReference type="Pfam" id="PF02979">
    <property type="entry name" value="NHase_alpha"/>
    <property type="match status" value="1"/>
</dbReference>
<dbReference type="InterPro" id="IPR022513">
    <property type="entry name" value="TOMM_pelo"/>
</dbReference>
<evidence type="ECO:0000313" key="3">
    <source>
        <dbReference type="EMBL" id="BDU70962.1"/>
    </source>
</evidence>
<keyword evidence="4" id="KW-1185">Reference proteome</keyword>
<gene>
    <name evidence="3" type="ORF">METEAL_01360</name>
</gene>
<organism evidence="3 4">
    <name type="scientific">Mesoterricola silvestris</name>
    <dbReference type="NCBI Taxonomy" id="2927979"/>
    <lineage>
        <taxon>Bacteria</taxon>
        <taxon>Pseudomonadati</taxon>
        <taxon>Acidobacteriota</taxon>
        <taxon>Holophagae</taxon>
        <taxon>Holophagales</taxon>
        <taxon>Holophagaceae</taxon>
        <taxon>Mesoterricola</taxon>
    </lineage>
</organism>
<dbReference type="InterPro" id="IPR004232">
    <property type="entry name" value="CN_Hdrtase_a/SCN_Hdrlase_g"/>
</dbReference>
<dbReference type="InterPro" id="IPR036648">
    <property type="entry name" value="CN_Hdrase_a/SCN_Hdrase_g_sf"/>
</dbReference>
<dbReference type="NCBIfam" id="TIGR03793">
    <property type="entry name" value="leader_NHLP"/>
    <property type="match status" value="1"/>
</dbReference>
<proteinExistence type="predicted"/>
<dbReference type="EMBL" id="AP027080">
    <property type="protein sequence ID" value="BDU70962.1"/>
    <property type="molecule type" value="Genomic_DNA"/>
</dbReference>